<dbReference type="RefSeq" id="WP_184156069.1">
    <property type="nucleotide sequence ID" value="NZ_JACHKA010000001.1"/>
</dbReference>
<feature type="transmembrane region" description="Helical" evidence="1">
    <location>
        <begin position="38"/>
        <end position="58"/>
    </location>
</feature>
<name>A0ABR6NJP6_9SPHN</name>
<gene>
    <name evidence="2" type="ORF">HNP60_003485</name>
</gene>
<accession>A0ABR6NJP6</accession>
<feature type="transmembrane region" description="Helical" evidence="1">
    <location>
        <begin position="12"/>
        <end position="32"/>
    </location>
</feature>
<evidence type="ECO:0000313" key="3">
    <source>
        <dbReference type="Proteomes" id="UP001138540"/>
    </source>
</evidence>
<keyword evidence="3" id="KW-1185">Reference proteome</keyword>
<protein>
    <submittedName>
        <fullName evidence="2">Uncharacterized protein</fullName>
    </submittedName>
</protein>
<evidence type="ECO:0000313" key="2">
    <source>
        <dbReference type="EMBL" id="MBB5987511.1"/>
    </source>
</evidence>
<dbReference type="EMBL" id="JACHKA010000001">
    <property type="protein sequence ID" value="MBB5987511.1"/>
    <property type="molecule type" value="Genomic_DNA"/>
</dbReference>
<keyword evidence="1" id="KW-1133">Transmembrane helix</keyword>
<comment type="caution">
    <text evidence="2">The sequence shown here is derived from an EMBL/GenBank/DDBJ whole genome shotgun (WGS) entry which is preliminary data.</text>
</comment>
<proteinExistence type="predicted"/>
<reference evidence="2 3" key="1">
    <citation type="submission" date="2020-08" db="EMBL/GenBank/DDBJ databases">
        <title>Exploring microbial biodiversity for novel pathways involved in the catabolism of aromatic compounds derived from lignin.</title>
        <authorList>
            <person name="Elkins J."/>
        </authorList>
    </citation>
    <scope>NUCLEOTIDE SEQUENCE [LARGE SCALE GENOMIC DNA]</scope>
    <source>
        <strain evidence="2 3">B1D3A</strain>
    </source>
</reference>
<evidence type="ECO:0000256" key="1">
    <source>
        <dbReference type="SAM" id="Phobius"/>
    </source>
</evidence>
<keyword evidence="1" id="KW-0472">Membrane</keyword>
<dbReference type="Proteomes" id="UP001138540">
    <property type="component" value="Unassembled WGS sequence"/>
</dbReference>
<organism evidence="2 3">
    <name type="scientific">Sphingobium lignivorans</name>
    <dbReference type="NCBI Taxonomy" id="2735886"/>
    <lineage>
        <taxon>Bacteria</taxon>
        <taxon>Pseudomonadati</taxon>
        <taxon>Pseudomonadota</taxon>
        <taxon>Alphaproteobacteria</taxon>
        <taxon>Sphingomonadales</taxon>
        <taxon>Sphingomonadaceae</taxon>
        <taxon>Sphingobium</taxon>
    </lineage>
</organism>
<sequence>MRTFWRRAAQTILMCAGAILFLSGAIALMRQFPGWEPAIGGMAAALSLGWTAIVLRLVPLD</sequence>
<keyword evidence="1" id="KW-0812">Transmembrane</keyword>